<name>A0A9J5ZVV3_SOLCO</name>
<gene>
    <name evidence="2" type="ORF">H5410_016217</name>
</gene>
<evidence type="ECO:0000256" key="1">
    <source>
        <dbReference type="SAM" id="MobiDB-lite"/>
    </source>
</evidence>
<dbReference type="EMBL" id="JACXVP010000003">
    <property type="protein sequence ID" value="KAG5616393.1"/>
    <property type="molecule type" value="Genomic_DNA"/>
</dbReference>
<reference evidence="2 3" key="1">
    <citation type="submission" date="2020-09" db="EMBL/GenBank/DDBJ databases">
        <title>De no assembly of potato wild relative species, Solanum commersonii.</title>
        <authorList>
            <person name="Cho K."/>
        </authorList>
    </citation>
    <scope>NUCLEOTIDE SEQUENCE [LARGE SCALE GENOMIC DNA]</scope>
    <source>
        <strain evidence="2">LZ3.2</strain>
        <tissue evidence="2">Leaf</tissue>
    </source>
</reference>
<comment type="caution">
    <text evidence="2">The sequence shown here is derived from an EMBL/GenBank/DDBJ whole genome shotgun (WGS) entry which is preliminary data.</text>
</comment>
<dbReference type="OrthoDB" id="1325784at2759"/>
<evidence type="ECO:0000313" key="3">
    <source>
        <dbReference type="Proteomes" id="UP000824120"/>
    </source>
</evidence>
<protein>
    <submittedName>
        <fullName evidence="2">Uncharacterized protein</fullName>
    </submittedName>
</protein>
<organism evidence="2 3">
    <name type="scientific">Solanum commersonii</name>
    <name type="common">Commerson's wild potato</name>
    <name type="synonym">Commerson's nightshade</name>
    <dbReference type="NCBI Taxonomy" id="4109"/>
    <lineage>
        <taxon>Eukaryota</taxon>
        <taxon>Viridiplantae</taxon>
        <taxon>Streptophyta</taxon>
        <taxon>Embryophyta</taxon>
        <taxon>Tracheophyta</taxon>
        <taxon>Spermatophyta</taxon>
        <taxon>Magnoliopsida</taxon>
        <taxon>eudicotyledons</taxon>
        <taxon>Gunneridae</taxon>
        <taxon>Pentapetalae</taxon>
        <taxon>asterids</taxon>
        <taxon>lamiids</taxon>
        <taxon>Solanales</taxon>
        <taxon>Solanaceae</taxon>
        <taxon>Solanoideae</taxon>
        <taxon>Solaneae</taxon>
        <taxon>Solanum</taxon>
    </lineage>
</organism>
<sequence>MTHCGRGHRRKPTEDEDHEKKAPAQPILEMINHVLTYLNGLSDQGQAHNIFYASTNTSGSWSTTRKLLWLPTWMHP</sequence>
<feature type="region of interest" description="Disordered" evidence="1">
    <location>
        <begin position="1"/>
        <end position="25"/>
    </location>
</feature>
<evidence type="ECO:0000313" key="2">
    <source>
        <dbReference type="EMBL" id="KAG5616393.1"/>
    </source>
</evidence>
<accession>A0A9J5ZVV3</accession>
<dbReference type="Proteomes" id="UP000824120">
    <property type="component" value="Chromosome 3"/>
</dbReference>
<feature type="compositionally biased region" description="Basic residues" evidence="1">
    <location>
        <begin position="1"/>
        <end position="11"/>
    </location>
</feature>
<dbReference type="AlphaFoldDB" id="A0A9J5ZVV3"/>
<keyword evidence="3" id="KW-1185">Reference proteome</keyword>
<proteinExistence type="predicted"/>